<feature type="transmembrane region" description="Helical" evidence="1">
    <location>
        <begin position="132"/>
        <end position="156"/>
    </location>
</feature>
<dbReference type="PROSITE" id="PS50924">
    <property type="entry name" value="MHYT"/>
    <property type="match status" value="1"/>
</dbReference>
<keyword evidence="1" id="KW-1133">Transmembrane helix</keyword>
<sequence length="827" mass="92194">MLRPEVQDKYLVGTTPPISFLPYLVFASFLVSLTGTFTTVELLHRRASGIGWRPWADIAICSVTFGLVAVWCMHFVGNRAIILGDGELEIQLYYDETYAVLSAILPIIPIFIGLSVAIRFHELGRRAIVRYGSLAVCGLCTGGAATMMHFLGNIGIEICSMSANWANVVGSAAIAVVICSVGFGLFFYWGKLWMNNIWRRIFVSITLAVGICGMHWTAATGTWYQIQSYHDGEEADQNVNLIVAYCLLTISCIACVILGFIKQRQRKEEKSRAQQAVLAIATFDPSGKLLVNKTGLMPCQTIIQHFNQGAFDDELDPSHPVFQWIFRVTRNWTGISDLIPSMRENLQLVGYLEATSSGNKRRNSLHESDDATSSATFRKLFCVTADEMATALDIGLEKLGCLYEDVLTTGTMTNNRGTWTGTHTTKTTPDVNMTVNDLESGRVEPVVFGKGQMLILSRKIDASEAHRLQQLGYSFAEIEQVSHNIARSLQIPCGDLEDLIIRLHAFSERQYSVPKRGTYLASFLVQPRPGMKSMDVVVPRANAGRLPMVKLDDDQLDSHQLKVLSTFHGLTLDRCLARIKASSETNTKVSAFMRKFGSQIEALLRECPEEALHFAIFSAQQLDMVNGQTDFSQAKVFAFCGIKEIYVQSLQSFSLKAIPFSFFKTYLRSQTGCADHAVLVQRNYDEFGCLQRAQSDAETSSSSLSSKWPWSLRKEKSLSSERSWNEEANSVDNLVNHRLHTRTLTAASGHSMWGRVVMTSMEDIKSPKSKSNFKVEMHSMKKAKSNMADQENQTLADLLMMITTAFRGSLMSRLPTSVEPRTKHSFA</sequence>
<dbReference type="Proteomes" id="UP000624244">
    <property type="component" value="Unassembled WGS sequence"/>
</dbReference>
<evidence type="ECO:0000313" key="4">
    <source>
        <dbReference type="Proteomes" id="UP000624244"/>
    </source>
</evidence>
<comment type="caution">
    <text evidence="3">The sequence shown here is derived from an EMBL/GenBank/DDBJ whole genome shotgun (WGS) entry which is preliminary data.</text>
</comment>
<dbReference type="EMBL" id="WNKQ01000014">
    <property type="protein sequence ID" value="KAF5847175.1"/>
    <property type="molecule type" value="Genomic_DNA"/>
</dbReference>
<keyword evidence="1" id="KW-0812">Transmembrane</keyword>
<feature type="domain" description="MHYT" evidence="2">
    <location>
        <begin position="20"/>
        <end position="225"/>
    </location>
</feature>
<feature type="transmembrane region" description="Helical" evidence="1">
    <location>
        <begin position="239"/>
        <end position="261"/>
    </location>
</feature>
<feature type="transmembrane region" description="Helical" evidence="1">
    <location>
        <begin position="55"/>
        <end position="77"/>
    </location>
</feature>
<feature type="transmembrane region" description="Helical" evidence="1">
    <location>
        <begin position="97"/>
        <end position="120"/>
    </location>
</feature>
<dbReference type="Pfam" id="PF03707">
    <property type="entry name" value="MHYT"/>
    <property type="match status" value="1"/>
</dbReference>
<evidence type="ECO:0000259" key="2">
    <source>
        <dbReference type="PROSITE" id="PS50924"/>
    </source>
</evidence>
<feature type="transmembrane region" description="Helical" evidence="1">
    <location>
        <begin position="20"/>
        <end position="43"/>
    </location>
</feature>
<dbReference type="PANTHER" id="PTHR35152">
    <property type="entry name" value="DOMAIN SIGNALLING PROTEIN, PUTATIVE (AFU_ORTHOLOGUE AFUA_5G11310)-RELATED"/>
    <property type="match status" value="1"/>
</dbReference>
<accession>A0A8H5ZFL7</accession>
<dbReference type="OMA" id="VFQWIFR"/>
<protein>
    <recommendedName>
        <fullName evidence="2">MHYT domain-containing protein</fullName>
    </recommendedName>
</protein>
<organism evidence="3 4">
    <name type="scientific">Cochliobolus sativus</name>
    <name type="common">Common root rot and spot blotch fungus</name>
    <name type="synonym">Bipolaris sorokiniana</name>
    <dbReference type="NCBI Taxonomy" id="45130"/>
    <lineage>
        <taxon>Eukaryota</taxon>
        <taxon>Fungi</taxon>
        <taxon>Dikarya</taxon>
        <taxon>Ascomycota</taxon>
        <taxon>Pezizomycotina</taxon>
        <taxon>Dothideomycetes</taxon>
        <taxon>Pleosporomycetidae</taxon>
        <taxon>Pleosporales</taxon>
        <taxon>Pleosporineae</taxon>
        <taxon>Pleosporaceae</taxon>
        <taxon>Bipolaris</taxon>
    </lineage>
</organism>
<gene>
    <name evidence="3" type="ORF">GGP41_003464</name>
</gene>
<dbReference type="PANTHER" id="PTHR35152:SF1">
    <property type="entry name" value="DOMAIN SIGNALLING PROTEIN, PUTATIVE (AFU_ORTHOLOGUE AFUA_5G11310)-RELATED"/>
    <property type="match status" value="1"/>
</dbReference>
<feature type="transmembrane region" description="Helical" evidence="1">
    <location>
        <begin position="201"/>
        <end position="219"/>
    </location>
</feature>
<dbReference type="AlphaFoldDB" id="A0A8H5ZFL7"/>
<name>A0A8H5ZFL7_COCSA</name>
<reference evidence="3" key="1">
    <citation type="submission" date="2019-11" db="EMBL/GenBank/DDBJ databases">
        <title>Bipolaris sorokiniana Genome sequencing.</title>
        <authorList>
            <person name="Wang H."/>
        </authorList>
    </citation>
    <scope>NUCLEOTIDE SEQUENCE</scope>
</reference>
<dbReference type="InterPro" id="IPR005330">
    <property type="entry name" value="MHYT_dom"/>
</dbReference>
<evidence type="ECO:0000256" key="1">
    <source>
        <dbReference type="SAM" id="Phobius"/>
    </source>
</evidence>
<evidence type="ECO:0000313" key="3">
    <source>
        <dbReference type="EMBL" id="KAF5847175.1"/>
    </source>
</evidence>
<keyword evidence="1" id="KW-0472">Membrane</keyword>
<proteinExistence type="predicted"/>
<feature type="transmembrane region" description="Helical" evidence="1">
    <location>
        <begin position="168"/>
        <end position="189"/>
    </location>
</feature>